<accession>A0A327KLY3</accession>
<feature type="domain" description="DUF1468" evidence="2">
    <location>
        <begin position="10"/>
        <end position="141"/>
    </location>
</feature>
<feature type="transmembrane region" description="Helical" evidence="1">
    <location>
        <begin position="44"/>
        <end position="63"/>
    </location>
</feature>
<keyword evidence="1" id="KW-1133">Transmembrane helix</keyword>
<gene>
    <name evidence="3" type="ORF">CH338_08055</name>
</gene>
<proteinExistence type="predicted"/>
<keyword evidence="1" id="KW-0812">Transmembrane</keyword>
<evidence type="ECO:0000313" key="4">
    <source>
        <dbReference type="Proteomes" id="UP000248863"/>
    </source>
</evidence>
<reference evidence="3 4" key="1">
    <citation type="submission" date="2017-07" db="EMBL/GenBank/DDBJ databases">
        <title>Draft Genome Sequences of Select Purple Nonsulfur Bacteria.</title>
        <authorList>
            <person name="Lasarre B."/>
            <person name="Mckinlay J.B."/>
        </authorList>
    </citation>
    <scope>NUCLEOTIDE SEQUENCE [LARGE SCALE GENOMIC DNA]</scope>
    <source>
        <strain evidence="3 4">DSM 11907</strain>
    </source>
</reference>
<evidence type="ECO:0000256" key="1">
    <source>
        <dbReference type="SAM" id="Phobius"/>
    </source>
</evidence>
<protein>
    <recommendedName>
        <fullName evidence="2">DUF1468 domain-containing protein</fullName>
    </recommendedName>
</protein>
<feature type="transmembrane region" description="Helical" evidence="1">
    <location>
        <begin position="121"/>
        <end position="142"/>
    </location>
</feature>
<keyword evidence="1" id="KW-0472">Membrane</keyword>
<name>A0A327KLY3_9BRAD</name>
<dbReference type="EMBL" id="NPEU01000059">
    <property type="protein sequence ID" value="RAI39870.1"/>
    <property type="molecule type" value="Genomic_DNA"/>
</dbReference>
<comment type="caution">
    <text evidence="3">The sequence shown here is derived from an EMBL/GenBank/DDBJ whole genome shotgun (WGS) entry which is preliminary data.</text>
</comment>
<dbReference type="Proteomes" id="UP000248863">
    <property type="component" value="Unassembled WGS sequence"/>
</dbReference>
<dbReference type="Pfam" id="PF07331">
    <property type="entry name" value="TctB"/>
    <property type="match status" value="1"/>
</dbReference>
<dbReference type="RefSeq" id="WP_111356611.1">
    <property type="nucleotide sequence ID" value="NZ_NHSK01000137.1"/>
</dbReference>
<sequence>MRIGPTKNLLAGLMFVGLGLGALWLSRGLDIGTADAMGSGYFPRLVAMLLIGCGGVLAALALIRPDGRPEAWHWRPLVCITLAALAFALLLRPLGLVATLVLTILIGAGAGPLLPPLRLALLTLVLVVVNVGIFVMALGMPIRLWPALS</sequence>
<dbReference type="AlphaFoldDB" id="A0A327KLY3"/>
<evidence type="ECO:0000313" key="3">
    <source>
        <dbReference type="EMBL" id="RAI39870.1"/>
    </source>
</evidence>
<evidence type="ECO:0000259" key="2">
    <source>
        <dbReference type="Pfam" id="PF07331"/>
    </source>
</evidence>
<dbReference type="OrthoDB" id="5186924at2"/>
<dbReference type="InterPro" id="IPR009936">
    <property type="entry name" value="DUF1468"/>
</dbReference>
<keyword evidence="4" id="KW-1185">Reference proteome</keyword>
<organism evidence="3 4">
    <name type="scientific">Rhodoplanes elegans</name>
    <dbReference type="NCBI Taxonomy" id="29408"/>
    <lineage>
        <taxon>Bacteria</taxon>
        <taxon>Pseudomonadati</taxon>
        <taxon>Pseudomonadota</taxon>
        <taxon>Alphaproteobacteria</taxon>
        <taxon>Hyphomicrobiales</taxon>
        <taxon>Nitrobacteraceae</taxon>
        <taxon>Rhodoplanes</taxon>
    </lineage>
</organism>